<sequence>MFTMDKQEIIYGCKYYKVIRKIFTDRKNKEIWICKGCNKEFKQHAKFHDHNSKDCLKGGR</sequence>
<evidence type="ECO:0000313" key="1">
    <source>
        <dbReference type="EMBL" id="GAG25199.1"/>
    </source>
</evidence>
<protein>
    <submittedName>
        <fullName evidence="1">Uncharacterized protein</fullName>
    </submittedName>
</protein>
<reference evidence="1" key="1">
    <citation type="journal article" date="2014" name="Front. Microbiol.">
        <title>High frequency of phylogenetically diverse reductive dehalogenase-homologous genes in deep subseafloor sedimentary metagenomes.</title>
        <authorList>
            <person name="Kawai M."/>
            <person name="Futagami T."/>
            <person name="Toyoda A."/>
            <person name="Takaki Y."/>
            <person name="Nishi S."/>
            <person name="Hori S."/>
            <person name="Arai W."/>
            <person name="Tsubouchi T."/>
            <person name="Morono Y."/>
            <person name="Uchiyama I."/>
            <person name="Ito T."/>
            <person name="Fujiyama A."/>
            <person name="Inagaki F."/>
            <person name="Takami H."/>
        </authorList>
    </citation>
    <scope>NUCLEOTIDE SEQUENCE</scope>
    <source>
        <strain evidence="1">Expedition CK06-06</strain>
    </source>
</reference>
<name>X0W311_9ZZZZ</name>
<organism evidence="1">
    <name type="scientific">marine sediment metagenome</name>
    <dbReference type="NCBI Taxonomy" id="412755"/>
    <lineage>
        <taxon>unclassified sequences</taxon>
        <taxon>metagenomes</taxon>
        <taxon>ecological metagenomes</taxon>
    </lineage>
</organism>
<accession>X0W311</accession>
<gene>
    <name evidence="1" type="ORF">S01H1_53574</name>
</gene>
<comment type="caution">
    <text evidence="1">The sequence shown here is derived from an EMBL/GenBank/DDBJ whole genome shotgun (WGS) entry which is preliminary data.</text>
</comment>
<proteinExistence type="predicted"/>
<dbReference type="AlphaFoldDB" id="X0W311"/>
<dbReference type="EMBL" id="BARS01034696">
    <property type="protein sequence ID" value="GAG25199.1"/>
    <property type="molecule type" value="Genomic_DNA"/>
</dbReference>